<feature type="non-terminal residue" evidence="7">
    <location>
        <position position="1"/>
    </location>
</feature>
<evidence type="ECO:0000256" key="2">
    <source>
        <dbReference type="ARBA" id="ARBA00022679"/>
    </source>
</evidence>
<dbReference type="Proteomes" id="UP001314170">
    <property type="component" value="Unassembled WGS sequence"/>
</dbReference>
<keyword evidence="5" id="KW-0067">ATP-binding</keyword>
<protein>
    <recommendedName>
        <fullName evidence="6">S-locus receptor kinase C-terminal domain-containing protein</fullName>
    </recommendedName>
</protein>
<dbReference type="InterPro" id="IPR021820">
    <property type="entry name" value="S-locus_recpt_kinase_C"/>
</dbReference>
<gene>
    <name evidence="7" type="ORF">DCAF_LOCUS13346</name>
</gene>
<evidence type="ECO:0000313" key="7">
    <source>
        <dbReference type="EMBL" id="CAK7338301.1"/>
    </source>
</evidence>
<comment type="caution">
    <text evidence="7">The sequence shown here is derived from an EMBL/GenBank/DDBJ whole genome shotgun (WGS) entry which is preliminary data.</text>
</comment>
<dbReference type="Pfam" id="PF11883">
    <property type="entry name" value="DUF3403"/>
    <property type="match status" value="1"/>
</dbReference>
<reference evidence="7 8" key="1">
    <citation type="submission" date="2024-01" db="EMBL/GenBank/DDBJ databases">
        <authorList>
            <person name="Waweru B."/>
        </authorList>
    </citation>
    <scope>NUCLEOTIDE SEQUENCE [LARGE SCALE GENOMIC DNA]</scope>
</reference>
<dbReference type="PANTHER" id="PTHR27002">
    <property type="entry name" value="RECEPTOR-LIKE SERINE/THREONINE-PROTEIN KINASE SD1-8"/>
    <property type="match status" value="1"/>
</dbReference>
<keyword evidence="3" id="KW-0547">Nucleotide-binding</keyword>
<evidence type="ECO:0000256" key="3">
    <source>
        <dbReference type="ARBA" id="ARBA00022741"/>
    </source>
</evidence>
<dbReference type="GO" id="GO:0005886">
    <property type="term" value="C:plasma membrane"/>
    <property type="evidence" value="ECO:0007669"/>
    <property type="project" value="TreeGrafter"/>
</dbReference>
<evidence type="ECO:0000256" key="4">
    <source>
        <dbReference type="ARBA" id="ARBA00022777"/>
    </source>
</evidence>
<dbReference type="GO" id="GO:0004674">
    <property type="term" value="F:protein serine/threonine kinase activity"/>
    <property type="evidence" value="ECO:0007669"/>
    <property type="project" value="UniProtKB-KW"/>
</dbReference>
<keyword evidence="4" id="KW-0418">Kinase</keyword>
<dbReference type="PANTHER" id="PTHR27002:SF616">
    <property type="entry name" value="RECEPTOR-LIKE SERINE_THREONINE-PROTEIN KINASE"/>
    <property type="match status" value="1"/>
</dbReference>
<keyword evidence="1" id="KW-0723">Serine/threonine-protein kinase</keyword>
<name>A0AAV1RR90_9ROSI</name>
<evidence type="ECO:0000313" key="8">
    <source>
        <dbReference type="Proteomes" id="UP001314170"/>
    </source>
</evidence>
<organism evidence="7 8">
    <name type="scientific">Dovyalis caffra</name>
    <dbReference type="NCBI Taxonomy" id="77055"/>
    <lineage>
        <taxon>Eukaryota</taxon>
        <taxon>Viridiplantae</taxon>
        <taxon>Streptophyta</taxon>
        <taxon>Embryophyta</taxon>
        <taxon>Tracheophyta</taxon>
        <taxon>Spermatophyta</taxon>
        <taxon>Magnoliopsida</taxon>
        <taxon>eudicotyledons</taxon>
        <taxon>Gunneridae</taxon>
        <taxon>Pentapetalae</taxon>
        <taxon>rosids</taxon>
        <taxon>fabids</taxon>
        <taxon>Malpighiales</taxon>
        <taxon>Salicaceae</taxon>
        <taxon>Flacourtieae</taxon>
        <taxon>Dovyalis</taxon>
    </lineage>
</organism>
<evidence type="ECO:0000259" key="6">
    <source>
        <dbReference type="Pfam" id="PF11883"/>
    </source>
</evidence>
<evidence type="ECO:0000256" key="1">
    <source>
        <dbReference type="ARBA" id="ARBA00022527"/>
    </source>
</evidence>
<accession>A0AAV1RR90</accession>
<proteinExistence type="predicted"/>
<dbReference type="GO" id="GO:0005524">
    <property type="term" value="F:ATP binding"/>
    <property type="evidence" value="ECO:0007669"/>
    <property type="project" value="UniProtKB-KW"/>
</dbReference>
<keyword evidence="2" id="KW-0808">Transferase</keyword>
<feature type="domain" description="S-locus receptor kinase C-terminal" evidence="6">
    <location>
        <begin position="58"/>
        <end position="99"/>
    </location>
</feature>
<evidence type="ECO:0000256" key="5">
    <source>
        <dbReference type="ARBA" id="ARBA00022840"/>
    </source>
</evidence>
<keyword evidence="8" id="KW-1185">Reference proteome</keyword>
<dbReference type="Gene3D" id="1.10.510.10">
    <property type="entry name" value="Transferase(Phosphotransferase) domain 1"/>
    <property type="match status" value="1"/>
</dbReference>
<sequence>AWRLWKDGKALELIVAGESCNLSEVMRCINICLLCVQQHPDDRPSMASVVWMLGGENTLPQPKKPGFFKGSGPFETPSSSSKIELLSTNEITTSLLYPR</sequence>
<dbReference type="EMBL" id="CAWUPB010001116">
    <property type="protein sequence ID" value="CAK7338301.1"/>
    <property type="molecule type" value="Genomic_DNA"/>
</dbReference>
<dbReference type="AlphaFoldDB" id="A0AAV1RR90"/>